<comment type="caution">
    <text evidence="3">The sequence shown here is derived from an EMBL/GenBank/DDBJ whole genome shotgun (WGS) entry which is preliminary data.</text>
</comment>
<keyword evidence="1" id="KW-0812">Transmembrane</keyword>
<dbReference type="InterPro" id="IPR047793">
    <property type="entry name" value="LiaF_C"/>
</dbReference>
<evidence type="ECO:0000313" key="4">
    <source>
        <dbReference type="Proteomes" id="UP000052258"/>
    </source>
</evidence>
<dbReference type="AlphaFoldDB" id="A0A0J8GK53"/>
<dbReference type="EMBL" id="AZHO01000004">
    <property type="protein sequence ID" value="KMT61123.1"/>
    <property type="molecule type" value="Genomic_DNA"/>
</dbReference>
<dbReference type="NCBIfam" id="NF040535">
    <property type="entry name" value="LiaF_C_term"/>
    <property type="match status" value="1"/>
</dbReference>
<proteinExistence type="predicted"/>
<evidence type="ECO:0000256" key="1">
    <source>
        <dbReference type="SAM" id="Phobius"/>
    </source>
</evidence>
<dbReference type="PIRSF" id="PIRSF031509">
    <property type="entry name" value="Cell_wall_LiaF/YvqF"/>
    <property type="match status" value="1"/>
</dbReference>
<protein>
    <submittedName>
        <fullName evidence="3">YvqF protein</fullName>
    </submittedName>
</protein>
<reference evidence="3 4" key="1">
    <citation type="journal article" date="2015" name="Genome Biol. Evol.">
        <title>Comparative Genomics of Listeria Sensu Lato: Genus-Wide Differences in Evolutionary Dynamics and the Progressive Gain of Complex, Potentially Pathogenicity-Related Traits through Lateral Gene Transfer.</title>
        <authorList>
            <person name="Chiara M."/>
            <person name="Caruso M."/>
            <person name="D'Erchia A.M."/>
            <person name="Manzari C."/>
            <person name="Fraccalvieri R."/>
            <person name="Goffredo E."/>
            <person name="Latorre L."/>
            <person name="Miccolupo A."/>
            <person name="Padalino I."/>
            <person name="Santagada G."/>
            <person name="Chiocco D."/>
            <person name="Pesole G."/>
            <person name="Horner D.S."/>
            <person name="Parisi A."/>
        </authorList>
    </citation>
    <scope>NUCLEOTIDE SEQUENCE [LARGE SCALE GENOMIC DNA]</scope>
    <source>
        <strain evidence="3 4">1991</strain>
    </source>
</reference>
<evidence type="ECO:0000313" key="3">
    <source>
        <dbReference type="EMBL" id="KMT61123.1"/>
    </source>
</evidence>
<dbReference type="PATRIC" id="fig|1430899.3.peg.191"/>
<dbReference type="InterPro" id="IPR024425">
    <property type="entry name" value="LiaF-like_C"/>
</dbReference>
<keyword evidence="1" id="KW-0472">Membrane</keyword>
<dbReference type="RefSeq" id="WP_007477196.1">
    <property type="nucleotide sequence ID" value="NZ_KQ130610.1"/>
</dbReference>
<dbReference type="InterPro" id="IPR016975">
    <property type="entry name" value="Cell_wall_LiaF"/>
</dbReference>
<feature type="transmembrane region" description="Helical" evidence="1">
    <location>
        <begin position="28"/>
        <end position="46"/>
    </location>
</feature>
<dbReference type="GO" id="GO:0016020">
    <property type="term" value="C:membrane"/>
    <property type="evidence" value="ECO:0007669"/>
    <property type="project" value="InterPro"/>
</dbReference>
<gene>
    <name evidence="3" type="ORF">X560_0190</name>
</gene>
<feature type="domain" description="Cell wall-active antibiotics response LiaF-like C-terminal" evidence="2">
    <location>
        <begin position="122"/>
        <end position="234"/>
    </location>
</feature>
<feature type="transmembrane region" description="Helical" evidence="1">
    <location>
        <begin position="58"/>
        <end position="91"/>
    </location>
</feature>
<dbReference type="OrthoDB" id="2351415at2"/>
<keyword evidence="4" id="KW-1185">Reference proteome</keyword>
<accession>A0A0J8GK53</accession>
<dbReference type="Pfam" id="PF09922">
    <property type="entry name" value="LiaF-like_C"/>
    <property type="match status" value="1"/>
</dbReference>
<feature type="transmembrane region" description="Helical" evidence="1">
    <location>
        <begin position="7"/>
        <end position="22"/>
    </location>
</feature>
<organism evidence="3 4">
    <name type="scientific">Listeria fleischmannii 1991</name>
    <dbReference type="NCBI Taxonomy" id="1430899"/>
    <lineage>
        <taxon>Bacteria</taxon>
        <taxon>Bacillati</taxon>
        <taxon>Bacillota</taxon>
        <taxon>Bacilli</taxon>
        <taxon>Bacillales</taxon>
        <taxon>Listeriaceae</taxon>
        <taxon>Listeria</taxon>
    </lineage>
</organism>
<keyword evidence="1" id="KW-1133">Transmembrane helix</keyword>
<sequence length="237" mass="26878">MKKIESSTLFIGLIILILGIGLEVLFQWQLLVMLAIGIFLLFSSRKTELPKRKQRNRLFLAAVFILIAILLTSTFKIGLVVVGIFAIFHYISRKRAPELLMLETCEPESKTDKANHFIRNQWFGNQRVLDVVYEWEDINVQTGIGDTIIDLGNTVLPTGESIIMIRGLSGKIRLLVPFDIGICLEHSAIFGKLQYDKESTTMQNNTVKIYSDNYDDAARKIKIVTSVVFGDLEVIRL</sequence>
<name>A0A0J8GK53_9LIST</name>
<dbReference type="Proteomes" id="UP000052258">
    <property type="component" value="Unassembled WGS sequence"/>
</dbReference>
<evidence type="ECO:0000259" key="2">
    <source>
        <dbReference type="Pfam" id="PF09922"/>
    </source>
</evidence>